<sequence>MSAPANSRTVHATSRSGHPVYEDLQPRFEWEDNPSSHVLSVFLPGFVKEQLKLTYDEPTRSLNVRGERATDTNTVVRFNKDFPIPDNARSNAMRARFQSETLVVNVPKQTVASSPPLPPLPPQSPNPERIASRRAEMPKEDDGWSNNKPREGASPGKLPKGDEKSLNGTEKERPSTLITPLPLPQLQATPAPKPVQIPSPGAESPKAANGAKDRTNGQANKGEETMPMKETKVDLEGERKLLVNAGAAAIVLFAVVSYICYYTLGMGRN</sequence>
<evidence type="ECO:0000313" key="1">
    <source>
        <dbReference type="EMBL" id="KAI4373112.1"/>
    </source>
</evidence>
<evidence type="ECO:0000313" key="2">
    <source>
        <dbReference type="Proteomes" id="UP001057402"/>
    </source>
</evidence>
<organism evidence="1 2">
    <name type="scientific">Melastoma candidum</name>
    <dbReference type="NCBI Taxonomy" id="119954"/>
    <lineage>
        <taxon>Eukaryota</taxon>
        <taxon>Viridiplantae</taxon>
        <taxon>Streptophyta</taxon>
        <taxon>Embryophyta</taxon>
        <taxon>Tracheophyta</taxon>
        <taxon>Spermatophyta</taxon>
        <taxon>Magnoliopsida</taxon>
        <taxon>eudicotyledons</taxon>
        <taxon>Gunneridae</taxon>
        <taxon>Pentapetalae</taxon>
        <taxon>rosids</taxon>
        <taxon>malvids</taxon>
        <taxon>Myrtales</taxon>
        <taxon>Melastomataceae</taxon>
        <taxon>Melastomatoideae</taxon>
        <taxon>Melastomateae</taxon>
        <taxon>Melastoma</taxon>
    </lineage>
</organism>
<proteinExistence type="predicted"/>
<dbReference type="Proteomes" id="UP001057402">
    <property type="component" value="Chromosome 4"/>
</dbReference>
<comment type="caution">
    <text evidence="1">The sequence shown here is derived from an EMBL/GenBank/DDBJ whole genome shotgun (WGS) entry which is preliminary data.</text>
</comment>
<gene>
    <name evidence="1" type="ORF">MLD38_011273</name>
</gene>
<protein>
    <submittedName>
        <fullName evidence="1">Uncharacterized protein</fullName>
    </submittedName>
</protein>
<name>A0ACB9R3V6_9MYRT</name>
<accession>A0ACB9R3V6</accession>
<dbReference type="EMBL" id="CM042883">
    <property type="protein sequence ID" value="KAI4373112.1"/>
    <property type="molecule type" value="Genomic_DNA"/>
</dbReference>
<keyword evidence="2" id="KW-1185">Reference proteome</keyword>
<reference evidence="2" key="1">
    <citation type="journal article" date="2023" name="Front. Plant Sci.">
        <title>Chromosomal-level genome assembly of Melastoma candidum provides insights into trichome evolution.</title>
        <authorList>
            <person name="Zhong Y."/>
            <person name="Wu W."/>
            <person name="Sun C."/>
            <person name="Zou P."/>
            <person name="Liu Y."/>
            <person name="Dai S."/>
            <person name="Zhou R."/>
        </authorList>
    </citation>
    <scope>NUCLEOTIDE SEQUENCE [LARGE SCALE GENOMIC DNA]</scope>
</reference>